<feature type="compositionally biased region" description="Basic and acidic residues" evidence="2">
    <location>
        <begin position="92"/>
        <end position="109"/>
    </location>
</feature>
<reference evidence="5" key="1">
    <citation type="journal article" date="2013" name="Genome Biol.">
        <title>Draft genome of the mountain pine beetle, Dendroctonus ponderosae Hopkins, a major forest pest.</title>
        <authorList>
            <person name="Keeling C.I."/>
            <person name="Yuen M.M."/>
            <person name="Liao N.Y."/>
            <person name="Docking T.R."/>
            <person name="Chan S.K."/>
            <person name="Taylor G.A."/>
            <person name="Palmquist D.L."/>
            <person name="Jackman S.D."/>
            <person name="Nguyen A."/>
            <person name="Li M."/>
            <person name="Henderson H."/>
            <person name="Janes J.K."/>
            <person name="Zhao Y."/>
            <person name="Pandoh P."/>
            <person name="Moore R."/>
            <person name="Sperling F.A."/>
            <person name="Huber D.P."/>
            <person name="Birol I."/>
            <person name="Jones S.J."/>
            <person name="Bohlmann J."/>
        </authorList>
    </citation>
    <scope>NUCLEOTIDE SEQUENCE</scope>
</reference>
<keyword evidence="5" id="KW-1185">Reference proteome</keyword>
<sequence>MGQKASRSDHYFQSTFLGAKKQNQRHQEPIKFQYKTTKKKPERQRFEQFGFGTFSRLKSVLSGVKSAELKTQPSKPAEILKSSKDASIGKLMKNEERKRKRRLKEESWKRVPTRTNSEPNLKSARVRGRSRSKQRKHNARFGYDIENVDEFLSKATLSRPANIPVVLAFPSVLYQTRIVGYHSEVSLPLGMVVNAIFRNQNWLYVQTPHAEEGYVAYSSCLPLGIIPPAQDDNSSPCWEKSTDIFPKPSGNMTDTEKMSCKSETEDESDFCPRTRYRAAFSTCGEKSVDRLYLRAAAIAKGRGSRHTLLVINEDYKSGGEKTLKVARNEVVFLLDVSTKGWFYVKNKEGLEGYIPSAVAGHGFL</sequence>
<organism evidence="4 5">
    <name type="scientific">Dendroctonus ponderosae</name>
    <name type="common">Mountain pine beetle</name>
    <dbReference type="NCBI Taxonomy" id="77166"/>
    <lineage>
        <taxon>Eukaryota</taxon>
        <taxon>Metazoa</taxon>
        <taxon>Ecdysozoa</taxon>
        <taxon>Arthropoda</taxon>
        <taxon>Hexapoda</taxon>
        <taxon>Insecta</taxon>
        <taxon>Pterygota</taxon>
        <taxon>Neoptera</taxon>
        <taxon>Endopterygota</taxon>
        <taxon>Coleoptera</taxon>
        <taxon>Polyphaga</taxon>
        <taxon>Cucujiformia</taxon>
        <taxon>Curculionidae</taxon>
        <taxon>Scolytinae</taxon>
        <taxon>Dendroctonus</taxon>
    </lineage>
</organism>
<dbReference type="SUPFAM" id="SSF50044">
    <property type="entry name" value="SH3-domain"/>
    <property type="match status" value="1"/>
</dbReference>
<dbReference type="EnsemblMetazoa" id="XM_019917156.1">
    <property type="protein sequence ID" value="XP_019772715.1"/>
    <property type="gene ID" value="LOC109546259"/>
</dbReference>
<dbReference type="InterPro" id="IPR001452">
    <property type="entry name" value="SH3_domain"/>
</dbReference>
<dbReference type="AlphaFoldDB" id="A0AAR5QHM1"/>
<feature type="region of interest" description="Disordered" evidence="2">
    <location>
        <begin position="73"/>
        <end position="138"/>
    </location>
</feature>
<evidence type="ECO:0000259" key="3">
    <source>
        <dbReference type="Pfam" id="PF00018"/>
    </source>
</evidence>
<evidence type="ECO:0000256" key="2">
    <source>
        <dbReference type="SAM" id="MobiDB-lite"/>
    </source>
</evidence>
<dbReference type="Gene3D" id="2.30.30.40">
    <property type="entry name" value="SH3 Domains"/>
    <property type="match status" value="1"/>
</dbReference>
<dbReference type="KEGG" id="dpa:109546259"/>
<dbReference type="InterPro" id="IPR036028">
    <property type="entry name" value="SH3-like_dom_sf"/>
</dbReference>
<accession>A0AAR5QHM1</accession>
<feature type="region of interest" description="Disordered" evidence="2">
    <location>
        <begin position="1"/>
        <end position="41"/>
    </location>
</feature>
<name>A0AAR5QHM1_DENPD</name>
<dbReference type="GeneID" id="109546259"/>
<evidence type="ECO:0000256" key="1">
    <source>
        <dbReference type="ARBA" id="ARBA00022443"/>
    </source>
</evidence>
<dbReference type="Proteomes" id="UP000019118">
    <property type="component" value="Unassembled WGS sequence"/>
</dbReference>
<evidence type="ECO:0000313" key="5">
    <source>
        <dbReference type="Proteomes" id="UP000019118"/>
    </source>
</evidence>
<reference evidence="4" key="2">
    <citation type="submission" date="2024-08" db="UniProtKB">
        <authorList>
            <consortium name="EnsemblMetazoa"/>
        </authorList>
    </citation>
    <scope>IDENTIFICATION</scope>
</reference>
<dbReference type="RefSeq" id="XP_019772715.1">
    <property type="nucleotide sequence ID" value="XM_019917156.2"/>
</dbReference>
<dbReference type="Pfam" id="PF00018">
    <property type="entry name" value="SH3_1"/>
    <property type="match status" value="1"/>
</dbReference>
<evidence type="ECO:0000313" key="4">
    <source>
        <dbReference type="EnsemblMetazoa" id="XP_019772715.1"/>
    </source>
</evidence>
<keyword evidence="1" id="KW-0728">SH3 domain</keyword>
<feature type="domain" description="SH3" evidence="3">
    <location>
        <begin position="314"/>
        <end position="356"/>
    </location>
</feature>
<feature type="compositionally biased region" description="Basic and acidic residues" evidence="2">
    <location>
        <begin position="1"/>
        <end position="10"/>
    </location>
</feature>
<proteinExistence type="predicted"/>
<protein>
    <recommendedName>
        <fullName evidence="3">SH3 domain-containing protein</fullName>
    </recommendedName>
</protein>
<feature type="compositionally biased region" description="Basic residues" evidence="2">
    <location>
        <begin position="124"/>
        <end position="138"/>
    </location>
</feature>